<dbReference type="InterPro" id="IPR008271">
    <property type="entry name" value="Ser/Thr_kinase_AS"/>
</dbReference>
<dbReference type="InterPro" id="IPR000961">
    <property type="entry name" value="AGC-kinase_C"/>
</dbReference>
<evidence type="ECO:0000256" key="2">
    <source>
        <dbReference type="ARBA" id="ARBA00022553"/>
    </source>
</evidence>
<dbReference type="GO" id="GO:0004674">
    <property type="term" value="F:protein serine/threonine kinase activity"/>
    <property type="evidence" value="ECO:0007669"/>
    <property type="project" value="UniProtKB-KW"/>
</dbReference>
<dbReference type="Gene3D" id="3.30.200.20">
    <property type="entry name" value="Phosphorylase Kinase, domain 1"/>
    <property type="match status" value="1"/>
</dbReference>
<dbReference type="Pfam" id="PF00069">
    <property type="entry name" value="Pkinase"/>
    <property type="match status" value="1"/>
</dbReference>
<dbReference type="PROSITE" id="PS51285">
    <property type="entry name" value="AGC_KINASE_CTER"/>
    <property type="match status" value="1"/>
</dbReference>
<evidence type="ECO:0000259" key="9">
    <source>
        <dbReference type="PROSITE" id="PS51285"/>
    </source>
</evidence>
<name>A0A6B2G2E1_MYXSQ</name>
<evidence type="ECO:0000259" key="8">
    <source>
        <dbReference type="PROSITE" id="PS50011"/>
    </source>
</evidence>
<keyword evidence="3" id="KW-0808">Transferase</keyword>
<evidence type="ECO:0000256" key="3">
    <source>
        <dbReference type="ARBA" id="ARBA00022679"/>
    </source>
</evidence>
<evidence type="ECO:0000256" key="5">
    <source>
        <dbReference type="ARBA" id="ARBA00022777"/>
    </source>
</evidence>
<evidence type="ECO:0000256" key="7">
    <source>
        <dbReference type="PROSITE-ProRule" id="PRU10141"/>
    </source>
</evidence>
<dbReference type="PROSITE" id="PS50011">
    <property type="entry name" value="PROTEIN_KINASE_DOM"/>
    <property type="match status" value="1"/>
</dbReference>
<dbReference type="Gene3D" id="1.10.510.10">
    <property type="entry name" value="Transferase(Phosphotransferase) domain 1"/>
    <property type="match status" value="1"/>
</dbReference>
<dbReference type="InterPro" id="IPR000719">
    <property type="entry name" value="Prot_kinase_dom"/>
</dbReference>
<reference evidence="10" key="1">
    <citation type="submission" date="2018-11" db="EMBL/GenBank/DDBJ databases">
        <title>Myxobolus squamalis genome and transcriptome.</title>
        <authorList>
            <person name="Yahalomi D."/>
            <person name="Atkinson S.D."/>
            <person name="Neuhof M."/>
            <person name="Chang E.S."/>
            <person name="Philippe H."/>
            <person name="Cartwright P."/>
            <person name="Bartholomew J.L."/>
            <person name="Huchon D."/>
        </authorList>
    </citation>
    <scope>NUCLEOTIDE SEQUENCE</scope>
    <source>
        <strain evidence="10">71B08</strain>
        <tissue evidence="10">Whole</tissue>
    </source>
</reference>
<dbReference type="InterPro" id="IPR017441">
    <property type="entry name" value="Protein_kinase_ATP_BS"/>
</dbReference>
<feature type="binding site" evidence="7">
    <location>
        <position position="446"/>
    </location>
    <ligand>
        <name>ATP</name>
        <dbReference type="ChEBI" id="CHEBI:30616"/>
    </ligand>
</feature>
<dbReference type="AlphaFoldDB" id="A0A6B2G2E1"/>
<feature type="domain" description="Protein kinase" evidence="8">
    <location>
        <begin position="417"/>
        <end position="676"/>
    </location>
</feature>
<sequence>MLILKETQIKTHNQNATDKNFNMIFAPKSIDCDGFALPRFMDLTANRVISRKETASKMLEAALTIQKSEQEAKSAHSFKEAIKNMMSSGPFSPNQEKSTEFIDHLRQLIVIYSRALKKHTINPNVEVNEDVRLLDSYIKKATMTGTLNFTLFGVSGLDEDMIKDSKAVSKDKCPQKIRSHPFLDGDNISPLIELIINIDGHRMFKSHAEYSSKTCFNSISNDWPIFKNKEIEFIVKSSESNVMVAHSSLTLLEFLDGQHHKIRIPLEPLGFVYCSVNYSVPLPRKAKIDRQKHIFIKGKKRLLINDFNQNYESWKNILKTYVTESSVKDGVPKIISTEENYIRAREIKESAEQNKSPELAVQWELPESKIGDKILNFKVSSFEDNDFKKASFILSGEFEKQFNLNRPTQQNLTIRSFKLISVLGFGHFGKVLLGQLVTNKKKYAIKAIPKLTIIESDDFEMLTIEKRILILSTEFKHPFLIHLISSFTTNEHACYAMEYMPAGDLLTNIQIQLFSKSRGTFYSACVLLGIEFLHSHGVMYRDLKLDNILLDSHGYVKIGDFGLAKSGMWHGVQTFTFCGTPEFICPELLFQKKYTRTGDWWAFGVLIFQMSTGESPFKGEEADDIFDSILNDNINVPHCVGHETKDIIFKLLNRDPNTRLGASADGAADVKRHPYFHGINFNNLLNKEIIPEYIPEFNHGNYTYIQPDMDDKKLVLPIPPRPLPPLTPDQDKFFKDFFYSSA</sequence>
<protein>
    <submittedName>
        <fullName evidence="10">Serine/threonine-protein kinase N2 (Trinotate prediction)</fullName>
    </submittedName>
</protein>
<dbReference type="EMBL" id="GHBR01000029">
    <property type="protein sequence ID" value="NDJ95629.1"/>
    <property type="molecule type" value="Transcribed_RNA"/>
</dbReference>
<keyword evidence="5 10" id="KW-0418">Kinase</keyword>
<evidence type="ECO:0000256" key="4">
    <source>
        <dbReference type="ARBA" id="ARBA00022741"/>
    </source>
</evidence>
<dbReference type="PROSITE" id="PS00108">
    <property type="entry name" value="PROTEIN_KINASE_ST"/>
    <property type="match status" value="1"/>
</dbReference>
<organism evidence="10">
    <name type="scientific">Myxobolus squamalis</name>
    <name type="common">Myxosporean</name>
    <dbReference type="NCBI Taxonomy" id="59785"/>
    <lineage>
        <taxon>Eukaryota</taxon>
        <taxon>Metazoa</taxon>
        <taxon>Cnidaria</taxon>
        <taxon>Myxozoa</taxon>
        <taxon>Myxosporea</taxon>
        <taxon>Bivalvulida</taxon>
        <taxon>Platysporina</taxon>
        <taxon>Myxobolidae</taxon>
        <taxon>Myxobolus</taxon>
    </lineage>
</organism>
<dbReference type="PROSITE" id="PS00107">
    <property type="entry name" value="PROTEIN_KINASE_ATP"/>
    <property type="match status" value="1"/>
</dbReference>
<keyword evidence="2" id="KW-0597">Phosphoprotein</keyword>
<keyword evidence="1" id="KW-0723">Serine/threonine-protein kinase</keyword>
<evidence type="ECO:0000313" key="10">
    <source>
        <dbReference type="EMBL" id="NDJ95629.1"/>
    </source>
</evidence>
<keyword evidence="4 7" id="KW-0547">Nucleotide-binding</keyword>
<dbReference type="FunFam" id="1.10.510.10:FF:000210">
    <property type="entry name" value="Non-specific serine/threonine protein kinase"/>
    <property type="match status" value="1"/>
</dbReference>
<keyword evidence="6 7" id="KW-0067">ATP-binding</keyword>
<feature type="domain" description="AGC-kinase C-terminal" evidence="9">
    <location>
        <begin position="677"/>
        <end position="742"/>
    </location>
</feature>
<proteinExistence type="predicted"/>
<dbReference type="SUPFAM" id="SSF56112">
    <property type="entry name" value="Protein kinase-like (PK-like)"/>
    <property type="match status" value="1"/>
</dbReference>
<evidence type="ECO:0000256" key="6">
    <source>
        <dbReference type="ARBA" id="ARBA00022840"/>
    </source>
</evidence>
<dbReference type="GO" id="GO:0005524">
    <property type="term" value="F:ATP binding"/>
    <property type="evidence" value="ECO:0007669"/>
    <property type="project" value="UniProtKB-UniRule"/>
</dbReference>
<accession>A0A6B2G2E1</accession>
<dbReference type="InterPro" id="IPR011009">
    <property type="entry name" value="Kinase-like_dom_sf"/>
</dbReference>
<dbReference type="SMART" id="SM00220">
    <property type="entry name" value="S_TKc"/>
    <property type="match status" value="1"/>
</dbReference>
<dbReference type="PANTHER" id="PTHR24351">
    <property type="entry name" value="RIBOSOMAL PROTEIN S6 KINASE"/>
    <property type="match status" value="1"/>
</dbReference>
<evidence type="ECO:0000256" key="1">
    <source>
        <dbReference type="ARBA" id="ARBA00022527"/>
    </source>
</evidence>